<keyword evidence="1" id="KW-0479">Metal-binding</keyword>
<dbReference type="PANTHER" id="PTHR31313:SF81">
    <property type="entry name" value="TY1 ENHANCER ACTIVATOR"/>
    <property type="match status" value="1"/>
</dbReference>
<evidence type="ECO:0000256" key="1">
    <source>
        <dbReference type="ARBA" id="ARBA00022723"/>
    </source>
</evidence>
<dbReference type="GO" id="GO:0003677">
    <property type="term" value="F:DNA binding"/>
    <property type="evidence" value="ECO:0007669"/>
    <property type="project" value="UniProtKB-KW"/>
</dbReference>
<dbReference type="InParanoid" id="A0A162PY08"/>
<organism evidence="9 10">
    <name type="scientific">Phycomyces blakesleeanus (strain ATCC 8743b / DSM 1359 / FGSC 10004 / NBRC 33097 / NRRL 1555)</name>
    <dbReference type="NCBI Taxonomy" id="763407"/>
    <lineage>
        <taxon>Eukaryota</taxon>
        <taxon>Fungi</taxon>
        <taxon>Fungi incertae sedis</taxon>
        <taxon>Mucoromycota</taxon>
        <taxon>Mucoromycotina</taxon>
        <taxon>Mucoromycetes</taxon>
        <taxon>Mucorales</taxon>
        <taxon>Phycomycetaceae</taxon>
        <taxon>Phycomyces</taxon>
    </lineage>
</organism>
<dbReference type="GO" id="GO:0006351">
    <property type="term" value="P:DNA-templated transcription"/>
    <property type="evidence" value="ECO:0007669"/>
    <property type="project" value="InterPro"/>
</dbReference>
<feature type="domain" description="Xylanolytic transcriptional activator regulatory" evidence="8">
    <location>
        <begin position="252"/>
        <end position="323"/>
    </location>
</feature>
<protein>
    <submittedName>
        <fullName evidence="9">Zn(2)-C6 fungal-specific transcription factor</fullName>
    </submittedName>
</protein>
<reference evidence="10" key="1">
    <citation type="submission" date="2015-06" db="EMBL/GenBank/DDBJ databases">
        <title>Expansion of signal transduction pathways in fungi by whole-genome duplication.</title>
        <authorList>
            <consortium name="DOE Joint Genome Institute"/>
            <person name="Corrochano L.M."/>
            <person name="Kuo A."/>
            <person name="Marcet-Houben M."/>
            <person name="Polaino S."/>
            <person name="Salamov A."/>
            <person name="Villalobos J.M."/>
            <person name="Alvarez M.I."/>
            <person name="Avalos J."/>
            <person name="Benito E.P."/>
            <person name="Benoit I."/>
            <person name="Burger G."/>
            <person name="Camino L.P."/>
            <person name="Canovas D."/>
            <person name="Cerda-Olmedo E."/>
            <person name="Cheng J.-F."/>
            <person name="Dominguez A."/>
            <person name="Elias M."/>
            <person name="Eslava A.P."/>
            <person name="Glaser F."/>
            <person name="Grimwood J."/>
            <person name="Gutierrez G."/>
            <person name="Heitman J."/>
            <person name="Henrissat B."/>
            <person name="Iturriaga E.A."/>
            <person name="Lang B.F."/>
            <person name="Lavin J.L."/>
            <person name="Lee S."/>
            <person name="Li W."/>
            <person name="Lindquist E."/>
            <person name="Lopez-Garcia S."/>
            <person name="Luque E.M."/>
            <person name="Marcos A.T."/>
            <person name="Martin J."/>
            <person name="McCluskey K."/>
            <person name="Medina H.R."/>
            <person name="Miralles-Duran A."/>
            <person name="Miyazaki A."/>
            <person name="Munoz-Torres E."/>
            <person name="Oguiza J.A."/>
            <person name="Ohm R."/>
            <person name="Olmedo M."/>
            <person name="Orejas M."/>
            <person name="Ortiz-Castellanos L."/>
            <person name="Pisabarro A.G."/>
            <person name="Rodriguez-Romero J."/>
            <person name="Ruiz-Herrera J."/>
            <person name="Ruiz-Vazquez R."/>
            <person name="Sanz C."/>
            <person name="Schackwitz W."/>
            <person name="Schmutz J."/>
            <person name="Shahriari M."/>
            <person name="Shelest E."/>
            <person name="Silva-Franco F."/>
            <person name="Soanes D."/>
            <person name="Syed K."/>
            <person name="Tagua V.G."/>
            <person name="Talbot N.J."/>
            <person name="Thon M."/>
            <person name="De vries R.P."/>
            <person name="Wiebenga A."/>
            <person name="Yadav J.S."/>
            <person name="Braun E.L."/>
            <person name="Baker S."/>
            <person name="Garre V."/>
            <person name="Horwitz B."/>
            <person name="Torres-Martinez S."/>
            <person name="Idnurm A."/>
            <person name="Herrera-Estrella A."/>
            <person name="Gabaldon T."/>
            <person name="Grigoriev I.V."/>
        </authorList>
    </citation>
    <scope>NUCLEOTIDE SEQUENCE [LARGE SCALE GENOMIC DNA]</scope>
    <source>
        <strain evidence="10">NRRL 1555(-)</strain>
    </source>
</reference>
<evidence type="ECO:0000256" key="7">
    <source>
        <dbReference type="SAM" id="MobiDB-lite"/>
    </source>
</evidence>
<dbReference type="GO" id="GO:0008270">
    <property type="term" value="F:zinc ion binding"/>
    <property type="evidence" value="ECO:0007669"/>
    <property type="project" value="InterPro"/>
</dbReference>
<dbReference type="EMBL" id="KV440977">
    <property type="protein sequence ID" value="OAD75276.1"/>
    <property type="molecule type" value="Genomic_DNA"/>
</dbReference>
<keyword evidence="5" id="KW-0804">Transcription</keyword>
<dbReference type="InterPro" id="IPR001138">
    <property type="entry name" value="Zn2Cys6_DnaBD"/>
</dbReference>
<keyword evidence="2" id="KW-0862">Zinc</keyword>
<keyword evidence="10" id="KW-1185">Reference proteome</keyword>
<gene>
    <name evidence="9" type="ORF">PHYBLDRAFT_143534</name>
</gene>
<dbReference type="VEuPathDB" id="FungiDB:PHYBLDRAFT_143534"/>
<keyword evidence="6" id="KW-0539">Nucleus</keyword>
<evidence type="ECO:0000256" key="2">
    <source>
        <dbReference type="ARBA" id="ARBA00022833"/>
    </source>
</evidence>
<evidence type="ECO:0000256" key="3">
    <source>
        <dbReference type="ARBA" id="ARBA00023015"/>
    </source>
</evidence>
<name>A0A162PY08_PHYB8</name>
<accession>A0A162PY08</accession>
<dbReference type="STRING" id="763407.A0A162PY08"/>
<dbReference type="AlphaFoldDB" id="A0A162PY08"/>
<dbReference type="InterPro" id="IPR051615">
    <property type="entry name" value="Transcr_Regulatory_Elem"/>
</dbReference>
<dbReference type="Proteomes" id="UP000077315">
    <property type="component" value="Unassembled WGS sequence"/>
</dbReference>
<sequence>MSIDKKFKRIAEYPNDQLHPKRFKVNRACYTCRVKKIKCKARKIPCSFSLDGSIDLDLAKPNSQENPGYISLPPTLGSPQGPKISLAQQKYLEMRNESFLKTNQLLEILGTTWPGEGREGWYVPDRFCPVTQHETEEPGSEILWQTIRHPLINLYFRHFYAILPIIPKREFYNQLESQGQLITSCLLYSMYAHGARFSHDSTVDPEDYYDQACRMLDQILDRPHISTIISLCLLSLFEPSRQGKKGDPGCRSWIYSGMAYRMSLDLRLHKRTYSHGEDELRKRVFWACYCLDKLQSIHRSQPWSLLAKDIEIDVPMLQPGDDADEHEIIQGFVAYIQLMKIGERALDPNITETSILQTYENEQKALLFDNELLHWLRALPLHLQWTPFPSHANAVPTQPPPDSMVAHLHLVYNMIELAVLAPCGSTATVVQQRCTAVATNITQLTCSMAEQTHTILSNAFAAHAIMAAIRVHLPNCGQNNQSFARHARVMFQRSTRNLRHLLSHIIIPEIESFAISLQQTLALADKKHAQRVADKERRTSHPIIYPPFPISINTKDVRSNPVSRQTDLNGLYMKNIEPNTTQVLPRSLASSPSTIATATATDATSVSSLWKHDINPMPKNPLDILSVDPWSTSTSTKSPHDTDPNTTPFLYRQPPVYTPLLDLQARRSTPNTTKSNPREWQTTPDTTQEDALLYSLWSQPEEQTQKPLSPSRITQQPAYMNIGLGVYASAHQHHTDVIRQHVPGMDSNTAVRPVILTHQGQVIVSRTSEGQA</sequence>
<dbReference type="CDD" id="cd00067">
    <property type="entry name" value="GAL4"/>
    <property type="match status" value="1"/>
</dbReference>
<proteinExistence type="predicted"/>
<dbReference type="SMART" id="SM00906">
    <property type="entry name" value="Fungal_trans"/>
    <property type="match status" value="1"/>
</dbReference>
<evidence type="ECO:0000259" key="8">
    <source>
        <dbReference type="SMART" id="SM00906"/>
    </source>
</evidence>
<dbReference type="CDD" id="cd12148">
    <property type="entry name" value="fungal_TF_MHR"/>
    <property type="match status" value="1"/>
</dbReference>
<evidence type="ECO:0000313" key="10">
    <source>
        <dbReference type="Proteomes" id="UP000077315"/>
    </source>
</evidence>
<dbReference type="GeneID" id="28991908"/>
<evidence type="ECO:0000256" key="6">
    <source>
        <dbReference type="ARBA" id="ARBA00023242"/>
    </source>
</evidence>
<keyword evidence="4" id="KW-0238">DNA-binding</keyword>
<dbReference type="OrthoDB" id="4161332at2759"/>
<dbReference type="RefSeq" id="XP_018293316.1">
    <property type="nucleotide sequence ID" value="XM_018431002.1"/>
</dbReference>
<feature type="region of interest" description="Disordered" evidence="7">
    <location>
        <begin position="625"/>
        <end position="686"/>
    </location>
</feature>
<dbReference type="GO" id="GO:0000981">
    <property type="term" value="F:DNA-binding transcription factor activity, RNA polymerase II-specific"/>
    <property type="evidence" value="ECO:0007669"/>
    <property type="project" value="InterPro"/>
</dbReference>
<evidence type="ECO:0000256" key="5">
    <source>
        <dbReference type="ARBA" id="ARBA00023163"/>
    </source>
</evidence>
<keyword evidence="3" id="KW-0805">Transcription regulation</keyword>
<evidence type="ECO:0000256" key="4">
    <source>
        <dbReference type="ARBA" id="ARBA00023125"/>
    </source>
</evidence>
<feature type="compositionally biased region" description="Polar residues" evidence="7">
    <location>
        <begin position="666"/>
        <end position="686"/>
    </location>
</feature>
<dbReference type="InterPro" id="IPR007219">
    <property type="entry name" value="XnlR_reg_dom"/>
</dbReference>
<dbReference type="PANTHER" id="PTHR31313">
    <property type="entry name" value="TY1 ENHANCER ACTIVATOR"/>
    <property type="match status" value="1"/>
</dbReference>
<dbReference type="Pfam" id="PF04082">
    <property type="entry name" value="Fungal_trans"/>
    <property type="match status" value="1"/>
</dbReference>
<evidence type="ECO:0000313" key="9">
    <source>
        <dbReference type="EMBL" id="OAD75276.1"/>
    </source>
</evidence>